<proteinExistence type="predicted"/>
<feature type="compositionally biased region" description="Basic residues" evidence="1">
    <location>
        <begin position="102"/>
        <end position="114"/>
    </location>
</feature>
<protein>
    <submittedName>
        <fullName evidence="2">Uncharacterized protein</fullName>
    </submittedName>
</protein>
<keyword evidence="3" id="KW-1185">Reference proteome</keyword>
<reference evidence="2" key="2">
    <citation type="submission" date="2019-07" db="EMBL/GenBank/DDBJ databases">
        <authorList>
            <person name="Yang Y."/>
            <person name="Bocs S."/>
            <person name="Baudouin L."/>
        </authorList>
    </citation>
    <scope>NUCLEOTIDE SEQUENCE</scope>
    <source>
        <tissue evidence="2">Spear leaf of Hainan Tall coconut</tissue>
    </source>
</reference>
<name>A0A8K0IIT1_COCNU</name>
<gene>
    <name evidence="2" type="ORF">COCNU_09G000850</name>
</gene>
<evidence type="ECO:0000256" key="1">
    <source>
        <dbReference type="SAM" id="MobiDB-lite"/>
    </source>
</evidence>
<dbReference type="Proteomes" id="UP000797356">
    <property type="component" value="Chromosome 9"/>
</dbReference>
<sequence>MGCSSEMDVKAVEMLSKGLQAHKKKGTTFEGPTAKEAKVDASTFVAPTGAATTIKVVNIVEVIPTAKVSIAVEDSVPLTSASSLIEDPAPYSPIGREEGEKKKKGKRVIMKVHQKACPSGSNGSDDSPREDPFSDLDLVRDLIDKFVLPEVVDQMANLDYM</sequence>
<feature type="region of interest" description="Disordered" evidence="1">
    <location>
        <begin position="83"/>
        <end position="134"/>
    </location>
</feature>
<accession>A0A8K0IIT1</accession>
<dbReference type="AlphaFoldDB" id="A0A8K0IIT1"/>
<reference evidence="2" key="1">
    <citation type="journal article" date="2017" name="Gigascience">
        <title>The genome draft of coconut (Cocos nucifera).</title>
        <authorList>
            <person name="Xiao Y."/>
            <person name="Xu P."/>
            <person name="Fan H."/>
            <person name="Baudouin L."/>
            <person name="Xia W."/>
            <person name="Bocs S."/>
            <person name="Xu J."/>
            <person name="Li Q."/>
            <person name="Guo A."/>
            <person name="Zhou L."/>
            <person name="Li J."/>
            <person name="Wu Y."/>
            <person name="Ma Z."/>
            <person name="Armero A."/>
            <person name="Issali A.E."/>
            <person name="Liu N."/>
            <person name="Peng M."/>
            <person name="Yang Y."/>
        </authorList>
    </citation>
    <scope>NUCLEOTIDE SEQUENCE</scope>
    <source>
        <tissue evidence="2">Spear leaf of Hainan Tall coconut</tissue>
    </source>
</reference>
<dbReference type="EMBL" id="CM017880">
    <property type="protein sequence ID" value="KAG1360622.1"/>
    <property type="molecule type" value="Genomic_DNA"/>
</dbReference>
<evidence type="ECO:0000313" key="2">
    <source>
        <dbReference type="EMBL" id="KAG1360622.1"/>
    </source>
</evidence>
<evidence type="ECO:0000313" key="3">
    <source>
        <dbReference type="Proteomes" id="UP000797356"/>
    </source>
</evidence>
<comment type="caution">
    <text evidence="2">The sequence shown here is derived from an EMBL/GenBank/DDBJ whole genome shotgun (WGS) entry which is preliminary data.</text>
</comment>
<organism evidence="2 3">
    <name type="scientific">Cocos nucifera</name>
    <name type="common">Coconut palm</name>
    <dbReference type="NCBI Taxonomy" id="13894"/>
    <lineage>
        <taxon>Eukaryota</taxon>
        <taxon>Viridiplantae</taxon>
        <taxon>Streptophyta</taxon>
        <taxon>Embryophyta</taxon>
        <taxon>Tracheophyta</taxon>
        <taxon>Spermatophyta</taxon>
        <taxon>Magnoliopsida</taxon>
        <taxon>Liliopsida</taxon>
        <taxon>Arecaceae</taxon>
        <taxon>Arecoideae</taxon>
        <taxon>Cocoseae</taxon>
        <taxon>Attaleinae</taxon>
        <taxon>Cocos</taxon>
    </lineage>
</organism>